<dbReference type="AlphaFoldDB" id="A0A8J6CJZ8"/>
<dbReference type="SMART" id="SM00320">
    <property type="entry name" value="WD40"/>
    <property type="match status" value="4"/>
</dbReference>
<dbReference type="OMA" id="KANARLC"/>
<gene>
    <name evidence="6" type="ORF">KFE25_008934</name>
</gene>
<evidence type="ECO:0000256" key="4">
    <source>
        <dbReference type="ARBA" id="ARBA00023242"/>
    </source>
</evidence>
<evidence type="ECO:0000313" key="6">
    <source>
        <dbReference type="EMBL" id="KAG8470513.1"/>
    </source>
</evidence>
<dbReference type="PROSITE" id="PS50082">
    <property type="entry name" value="WD_REPEATS_2"/>
    <property type="match status" value="1"/>
</dbReference>
<keyword evidence="2 5" id="KW-0853">WD repeat</keyword>
<dbReference type="EMBL" id="JAGTXO010000001">
    <property type="protein sequence ID" value="KAG8470513.1"/>
    <property type="molecule type" value="Genomic_DNA"/>
</dbReference>
<name>A0A8J6CJZ8_DIALT</name>
<dbReference type="Pfam" id="PF00400">
    <property type="entry name" value="WD40"/>
    <property type="match status" value="1"/>
</dbReference>
<evidence type="ECO:0000256" key="2">
    <source>
        <dbReference type="ARBA" id="ARBA00022574"/>
    </source>
</evidence>
<reference evidence="6" key="1">
    <citation type="submission" date="2021-05" db="EMBL/GenBank/DDBJ databases">
        <title>The genome of the haptophyte Pavlova lutheri (Diacronema luteri, Pavlovales) - a model for lipid biosynthesis in eukaryotic algae.</title>
        <authorList>
            <person name="Hulatt C.J."/>
            <person name="Posewitz M.C."/>
        </authorList>
    </citation>
    <scope>NUCLEOTIDE SEQUENCE</scope>
    <source>
        <strain evidence="6">NIVA-4/92</strain>
    </source>
</reference>
<dbReference type="PANTHER" id="PTHR22652">
    <property type="entry name" value="NUCLEOPORIN NUP43"/>
    <property type="match status" value="1"/>
</dbReference>
<dbReference type="GO" id="GO:0031080">
    <property type="term" value="C:nuclear pore outer ring"/>
    <property type="evidence" value="ECO:0007669"/>
    <property type="project" value="TreeGrafter"/>
</dbReference>
<keyword evidence="3" id="KW-0677">Repeat</keyword>
<comment type="subcellular location">
    <subcellularLocation>
        <location evidence="1">Nucleus</location>
    </subcellularLocation>
</comment>
<organism evidence="6 7">
    <name type="scientific">Diacronema lutheri</name>
    <name type="common">Unicellular marine alga</name>
    <name type="synonym">Monochrysis lutheri</name>
    <dbReference type="NCBI Taxonomy" id="2081491"/>
    <lineage>
        <taxon>Eukaryota</taxon>
        <taxon>Haptista</taxon>
        <taxon>Haptophyta</taxon>
        <taxon>Pavlovophyceae</taxon>
        <taxon>Pavlovales</taxon>
        <taxon>Pavlovaceae</taxon>
        <taxon>Diacronema</taxon>
    </lineage>
</organism>
<evidence type="ECO:0000256" key="1">
    <source>
        <dbReference type="ARBA" id="ARBA00004123"/>
    </source>
</evidence>
<evidence type="ECO:0000256" key="3">
    <source>
        <dbReference type="ARBA" id="ARBA00022737"/>
    </source>
</evidence>
<accession>A0A8J6CJZ8</accession>
<dbReference type="SUPFAM" id="SSF50978">
    <property type="entry name" value="WD40 repeat-like"/>
    <property type="match status" value="1"/>
</dbReference>
<dbReference type="InterPro" id="IPR001680">
    <property type="entry name" value="WD40_rpt"/>
</dbReference>
<evidence type="ECO:0000313" key="7">
    <source>
        <dbReference type="Proteomes" id="UP000751190"/>
    </source>
</evidence>
<protein>
    <submittedName>
        <fullName evidence="6">Uncharacterized protein</fullName>
    </submittedName>
</protein>
<dbReference type="Proteomes" id="UP000751190">
    <property type="component" value="Unassembled WGS sequence"/>
</dbReference>
<sequence length="344" mass="35514">MSMSSVADLTLFTGAKQNAVRWLPFEEYGARFLAVTGSWDDENGASALAAWNLEPAAAESRKVGAEVAHDGGVTGIAVAQISATSVAVITSSDLGGLAAYKLTLGDDVRISPAHWTASGAHAGGAATAVVVLPHDQAVVASAGEDGRVTVVSALSGQQLRAVHAEEDTVGCLAATGSCVLASGGRSVRLWDARDLHGACEVALSAEGEGALGRYTCVAFDPTGTLVAAGSSGSVLSVWDVRKANARLCRLQLPHADTPLWELAFPPTAARNMLLSASASGLLQWNFSDTVNTADNFQGRNLQGVRALAQLASPLTFNSLDPHPSEHQVVCVADDDSIQVARFAQ</sequence>
<proteinExistence type="predicted"/>
<dbReference type="Gene3D" id="2.130.10.10">
    <property type="entry name" value="YVTN repeat-like/Quinoprotein amine dehydrogenase"/>
    <property type="match status" value="1"/>
</dbReference>
<dbReference type="PANTHER" id="PTHR22652:SF0">
    <property type="entry name" value="NUCLEOPORIN NUP43"/>
    <property type="match status" value="1"/>
</dbReference>
<keyword evidence="4" id="KW-0539">Nucleus</keyword>
<dbReference type="InterPro" id="IPR015943">
    <property type="entry name" value="WD40/YVTN_repeat-like_dom_sf"/>
</dbReference>
<dbReference type="InterPro" id="IPR036322">
    <property type="entry name" value="WD40_repeat_dom_sf"/>
</dbReference>
<evidence type="ECO:0000256" key="5">
    <source>
        <dbReference type="PROSITE-ProRule" id="PRU00221"/>
    </source>
</evidence>
<feature type="repeat" description="WD" evidence="5">
    <location>
        <begin position="215"/>
        <end position="248"/>
    </location>
</feature>
<keyword evidence="7" id="KW-1185">Reference proteome</keyword>
<comment type="caution">
    <text evidence="6">The sequence shown here is derived from an EMBL/GenBank/DDBJ whole genome shotgun (WGS) entry which is preliminary data.</text>
</comment>
<dbReference type="OrthoDB" id="340259at2759"/>